<dbReference type="PATRIC" id="fig|797516.3.peg.1915"/>
<dbReference type="HOGENOM" id="CLU_2105867_0_0_9"/>
<dbReference type="RefSeq" id="WP_008857294.1">
    <property type="nucleotide sequence ID" value="NZ_JH591047.1"/>
</dbReference>
<gene>
    <name evidence="1" type="ORF">HMPREF9104_02139</name>
</gene>
<name>H1LHP8_9LACO</name>
<organism evidence="1 2">
    <name type="scientific">Lentilactobacillus kisonensis F0435</name>
    <dbReference type="NCBI Taxonomy" id="797516"/>
    <lineage>
        <taxon>Bacteria</taxon>
        <taxon>Bacillati</taxon>
        <taxon>Bacillota</taxon>
        <taxon>Bacilli</taxon>
        <taxon>Lactobacillales</taxon>
        <taxon>Lactobacillaceae</taxon>
        <taxon>Lentilactobacillus</taxon>
    </lineage>
</organism>
<accession>H1LHP8</accession>
<comment type="caution">
    <text evidence="1">The sequence shown here is derived from an EMBL/GenBank/DDBJ whole genome shotgun (WGS) entry which is preliminary data.</text>
</comment>
<proteinExistence type="predicted"/>
<reference evidence="1 2" key="1">
    <citation type="submission" date="2011-09" db="EMBL/GenBank/DDBJ databases">
        <authorList>
            <person name="Weinstock G."/>
            <person name="Sodergren E."/>
            <person name="Clifton S."/>
            <person name="Fulton L."/>
            <person name="Fulton B."/>
            <person name="Courtney L."/>
            <person name="Fronick C."/>
            <person name="Harrison M."/>
            <person name="Strong C."/>
            <person name="Farmer C."/>
            <person name="Delahaunty K."/>
            <person name="Markovic C."/>
            <person name="Hall O."/>
            <person name="Minx P."/>
            <person name="Tomlinson C."/>
            <person name="Mitreva M."/>
            <person name="Hou S."/>
            <person name="Chen J."/>
            <person name="Wollam A."/>
            <person name="Pepin K.H."/>
            <person name="Johnson M."/>
            <person name="Bhonagiri V."/>
            <person name="Zhang X."/>
            <person name="Suruliraj S."/>
            <person name="Warren W."/>
            <person name="Chinwalla A."/>
            <person name="Mardis E.R."/>
            <person name="Wilson R.K."/>
        </authorList>
    </citation>
    <scope>NUCLEOTIDE SEQUENCE [LARGE SCALE GENOMIC DNA]</scope>
    <source>
        <strain evidence="1 2">F0435</strain>
    </source>
</reference>
<dbReference type="EMBL" id="AGRJ01000189">
    <property type="protein sequence ID" value="EHO50230.1"/>
    <property type="molecule type" value="Genomic_DNA"/>
</dbReference>
<dbReference type="Proteomes" id="UP000005025">
    <property type="component" value="Unassembled WGS sequence"/>
</dbReference>
<evidence type="ECO:0000313" key="2">
    <source>
        <dbReference type="Proteomes" id="UP000005025"/>
    </source>
</evidence>
<dbReference type="AlphaFoldDB" id="H1LHP8"/>
<protein>
    <submittedName>
        <fullName evidence="1">Uncharacterized protein</fullName>
    </submittedName>
</protein>
<dbReference type="STRING" id="797516.HMPREF9104_02139"/>
<evidence type="ECO:0000313" key="1">
    <source>
        <dbReference type="EMBL" id="EHO50230.1"/>
    </source>
</evidence>
<sequence length="115" mass="13233">MMPIVSSFDYYLGDVSNFFLTLRLHKHDPSAQNIMHTVEVINGFVHKHMNANGRGPGLSYDDLKLIIYALTTIIVILKWFKKHWNTPFGDGGSDDRDYTGGYYIGSQKNNHNDYY</sequence>